<dbReference type="EMBL" id="JANFVX010000002">
    <property type="protein sequence ID" value="MCW0342787.1"/>
    <property type="molecule type" value="Genomic_DNA"/>
</dbReference>
<organism evidence="1 2">
    <name type="scientific">Pantoea ananas</name>
    <name type="common">Erwinia uredovora</name>
    <dbReference type="NCBI Taxonomy" id="553"/>
    <lineage>
        <taxon>Bacteria</taxon>
        <taxon>Pseudomonadati</taxon>
        <taxon>Pseudomonadota</taxon>
        <taxon>Gammaproteobacteria</taxon>
        <taxon>Enterobacterales</taxon>
        <taxon>Erwiniaceae</taxon>
        <taxon>Pantoea</taxon>
    </lineage>
</organism>
<proteinExistence type="predicted"/>
<dbReference type="AlphaFoldDB" id="A0AAJ1CWF7"/>
<comment type="caution">
    <text evidence="1">The sequence shown here is derived from an EMBL/GenBank/DDBJ whole genome shotgun (WGS) entry which is preliminary data.</text>
</comment>
<reference evidence="1" key="1">
    <citation type="submission" date="2022-06" db="EMBL/GenBank/DDBJ databases">
        <title>Dynamics of rice microbiomes reveals core vertical transmitted seed endophytes.</title>
        <authorList>
            <person name="Liao K."/>
            <person name="Zhang X."/>
        </authorList>
    </citation>
    <scope>NUCLEOTIDE SEQUENCE</scope>
    <source>
        <strain evidence="1">JT1-17</strain>
    </source>
</reference>
<gene>
    <name evidence="1" type="ORF">NB703_000880</name>
</gene>
<protein>
    <submittedName>
        <fullName evidence="1">Uncharacterized protein</fullName>
    </submittedName>
</protein>
<accession>A0AAJ1CWF7</accession>
<name>A0AAJ1CWF7_PANAN</name>
<evidence type="ECO:0000313" key="2">
    <source>
        <dbReference type="Proteomes" id="UP001208888"/>
    </source>
</evidence>
<evidence type="ECO:0000313" key="1">
    <source>
        <dbReference type="EMBL" id="MCW0342787.1"/>
    </source>
</evidence>
<sequence>MHVSSLKSRISCFQAGYVRSGRSRRDVRCYLIKICNAFDKNISILRSKMIKYNLLFDEIKRCVPLAYYRPVYPCLRALWG</sequence>
<dbReference type="Proteomes" id="UP001208888">
    <property type="component" value="Unassembled WGS sequence"/>
</dbReference>